<dbReference type="SUPFAM" id="SSF81995">
    <property type="entry name" value="beta-sandwich domain of Sec23/24"/>
    <property type="match status" value="1"/>
</dbReference>
<dbReference type="PANTHER" id="PTHR31157">
    <property type="entry name" value="SCP DOMAIN-CONTAINING PROTEIN"/>
    <property type="match status" value="1"/>
</dbReference>
<dbReference type="EMBL" id="LSSN01002344">
    <property type="protein sequence ID" value="OMJ16418.1"/>
    <property type="molecule type" value="Genomic_DNA"/>
</dbReference>
<keyword evidence="5" id="KW-1185">Reference proteome</keyword>
<sequence>MKFLSLNLALAFVCMTNLSTVSSAVVYVTEVAAPVVVYETVYQHANGEGIPDNSRQQQKQQQQQQQQQPQQQQPQQQQPQQQQPQQQQPQQSQNTAGLSSDDVLMLSQINNRRAQSGLRPLSIDQSLMRVAYDHSVYQASIGRMTHDSIYPDLIARFAASGATCSACSENVGSGMTDVTQANNAWFSSPGHLANILGDYNHIGWSNVNSFWTQVFNV</sequence>
<proteinExistence type="predicted"/>
<dbReference type="CDD" id="cd05379">
    <property type="entry name" value="CAP_bacterial"/>
    <property type="match status" value="1"/>
</dbReference>
<dbReference type="Proteomes" id="UP000187283">
    <property type="component" value="Unassembled WGS sequence"/>
</dbReference>
<keyword evidence="2" id="KW-0732">Signal</keyword>
<accession>A0A1R1XP78</accession>
<dbReference type="InterPro" id="IPR035940">
    <property type="entry name" value="CAP_sf"/>
</dbReference>
<dbReference type="PANTHER" id="PTHR31157:SF1">
    <property type="entry name" value="SCP DOMAIN-CONTAINING PROTEIN"/>
    <property type="match status" value="1"/>
</dbReference>
<dbReference type="SUPFAM" id="SSF55797">
    <property type="entry name" value="PR-1-like"/>
    <property type="match status" value="1"/>
</dbReference>
<feature type="chain" id="PRO_5012367760" description="SCP domain-containing protein" evidence="2">
    <location>
        <begin position="24"/>
        <end position="217"/>
    </location>
</feature>
<evidence type="ECO:0000256" key="2">
    <source>
        <dbReference type="SAM" id="SignalP"/>
    </source>
</evidence>
<evidence type="ECO:0000313" key="5">
    <source>
        <dbReference type="Proteomes" id="UP000187283"/>
    </source>
</evidence>
<dbReference type="Gene3D" id="3.40.33.10">
    <property type="entry name" value="CAP"/>
    <property type="match status" value="1"/>
</dbReference>
<feature type="compositionally biased region" description="Low complexity" evidence="1">
    <location>
        <begin position="56"/>
        <end position="93"/>
    </location>
</feature>
<gene>
    <name evidence="4" type="ORF">AYI70_g6612</name>
</gene>
<organism evidence="4 5">
    <name type="scientific">Smittium culicis</name>
    <dbReference type="NCBI Taxonomy" id="133412"/>
    <lineage>
        <taxon>Eukaryota</taxon>
        <taxon>Fungi</taxon>
        <taxon>Fungi incertae sedis</taxon>
        <taxon>Zoopagomycota</taxon>
        <taxon>Kickxellomycotina</taxon>
        <taxon>Harpellomycetes</taxon>
        <taxon>Harpellales</taxon>
        <taxon>Legeriomycetaceae</taxon>
        <taxon>Smittium</taxon>
    </lineage>
</organism>
<feature type="domain" description="SCP" evidence="3">
    <location>
        <begin position="106"/>
        <end position="208"/>
    </location>
</feature>
<name>A0A1R1XP78_9FUNG</name>
<protein>
    <recommendedName>
        <fullName evidence="3">SCP domain-containing protein</fullName>
    </recommendedName>
</protein>
<dbReference type="AlphaFoldDB" id="A0A1R1XP78"/>
<dbReference type="Pfam" id="PF00188">
    <property type="entry name" value="CAP"/>
    <property type="match status" value="1"/>
</dbReference>
<feature type="signal peptide" evidence="2">
    <location>
        <begin position="1"/>
        <end position="23"/>
    </location>
</feature>
<evidence type="ECO:0000259" key="3">
    <source>
        <dbReference type="Pfam" id="PF00188"/>
    </source>
</evidence>
<comment type="caution">
    <text evidence="4">The sequence shown here is derived from an EMBL/GenBank/DDBJ whole genome shotgun (WGS) entry which is preliminary data.</text>
</comment>
<dbReference type="InterPro" id="IPR014044">
    <property type="entry name" value="CAP_dom"/>
</dbReference>
<feature type="region of interest" description="Disordered" evidence="1">
    <location>
        <begin position="46"/>
        <end position="97"/>
    </location>
</feature>
<reference evidence="4 5" key="1">
    <citation type="submission" date="2017-01" db="EMBL/GenBank/DDBJ databases">
        <authorList>
            <person name="Mah S.A."/>
            <person name="Swanson W.J."/>
            <person name="Moy G.W."/>
            <person name="Vacquier V.D."/>
        </authorList>
    </citation>
    <scope>NUCLEOTIDE SEQUENCE [LARGE SCALE GENOMIC DNA]</scope>
    <source>
        <strain evidence="4 5">GSMNP</strain>
    </source>
</reference>
<dbReference type="STRING" id="133412.A0A1R1XP78"/>
<evidence type="ECO:0000256" key="1">
    <source>
        <dbReference type="SAM" id="MobiDB-lite"/>
    </source>
</evidence>
<dbReference type="OrthoDB" id="568194at2759"/>
<evidence type="ECO:0000313" key="4">
    <source>
        <dbReference type="EMBL" id="OMJ16418.1"/>
    </source>
</evidence>